<proteinExistence type="predicted"/>
<evidence type="ECO:0000313" key="6">
    <source>
        <dbReference type="EMBL" id="OIQ73340.1"/>
    </source>
</evidence>
<comment type="caution">
    <text evidence="6">The sequence shown here is derived from an EMBL/GenBank/DDBJ whole genome shotgun (WGS) entry which is preliminary data.</text>
</comment>
<evidence type="ECO:0000256" key="1">
    <source>
        <dbReference type="ARBA" id="ARBA00004370"/>
    </source>
</evidence>
<sequence length="91" mass="10286">MEQTELFLGLTRPARFMGLPMGFFVGLIITGMVPFVAFASMKFLLIIPFGYGPMWLLADRNPNFFEFLGVVATMTPMTRRRRVNGGDLYVS</sequence>
<protein>
    <submittedName>
        <fullName evidence="6">Type IV secretory pathway, VirB3-like protein</fullName>
    </submittedName>
</protein>
<evidence type="ECO:0000256" key="3">
    <source>
        <dbReference type="ARBA" id="ARBA00022989"/>
    </source>
</evidence>
<gene>
    <name evidence="6" type="ORF">GALL_450210</name>
</gene>
<keyword evidence="3 5" id="KW-1133">Transmembrane helix</keyword>
<keyword evidence="2 5" id="KW-0812">Transmembrane</keyword>
<dbReference type="EMBL" id="MLJW01002903">
    <property type="protein sequence ID" value="OIQ73340.1"/>
    <property type="molecule type" value="Genomic_DNA"/>
</dbReference>
<organism evidence="6">
    <name type="scientific">mine drainage metagenome</name>
    <dbReference type="NCBI Taxonomy" id="410659"/>
    <lineage>
        <taxon>unclassified sequences</taxon>
        <taxon>metagenomes</taxon>
        <taxon>ecological metagenomes</taxon>
    </lineage>
</organism>
<dbReference type="GO" id="GO:0016020">
    <property type="term" value="C:membrane"/>
    <property type="evidence" value="ECO:0007669"/>
    <property type="project" value="UniProtKB-SubCell"/>
</dbReference>
<evidence type="ECO:0000256" key="5">
    <source>
        <dbReference type="SAM" id="Phobius"/>
    </source>
</evidence>
<accession>A0A1J5Q0H0</accession>
<name>A0A1J5Q0H0_9ZZZZ</name>
<reference evidence="6" key="1">
    <citation type="submission" date="2016-10" db="EMBL/GenBank/DDBJ databases">
        <title>Sequence of Gallionella enrichment culture.</title>
        <authorList>
            <person name="Poehlein A."/>
            <person name="Muehling M."/>
            <person name="Daniel R."/>
        </authorList>
    </citation>
    <scope>NUCLEOTIDE SEQUENCE</scope>
</reference>
<evidence type="ECO:0000256" key="4">
    <source>
        <dbReference type="ARBA" id="ARBA00023136"/>
    </source>
</evidence>
<evidence type="ECO:0000256" key="2">
    <source>
        <dbReference type="ARBA" id="ARBA00022692"/>
    </source>
</evidence>
<dbReference type="Pfam" id="PF05101">
    <property type="entry name" value="VirB3"/>
    <property type="match status" value="1"/>
</dbReference>
<dbReference type="AlphaFoldDB" id="A0A1J5Q0H0"/>
<dbReference type="InterPro" id="IPR007792">
    <property type="entry name" value="T4SS_VirB3/TrbD/AvhB"/>
</dbReference>
<comment type="subcellular location">
    <subcellularLocation>
        <location evidence="1">Membrane</location>
    </subcellularLocation>
</comment>
<keyword evidence="4 5" id="KW-0472">Membrane</keyword>
<feature type="transmembrane region" description="Helical" evidence="5">
    <location>
        <begin position="21"/>
        <end position="47"/>
    </location>
</feature>